<dbReference type="RefSeq" id="WP_091096441.1">
    <property type="nucleotide sequence ID" value="NZ_FNXE01000006.1"/>
</dbReference>
<accession>A0A1H6K322</accession>
<dbReference type="OrthoDB" id="1352238at2"/>
<dbReference type="EMBL" id="FNXE01000006">
    <property type="protein sequence ID" value="SEH65917.1"/>
    <property type="molecule type" value="Genomic_DNA"/>
</dbReference>
<feature type="chain" id="PRO_5011737272" evidence="1">
    <location>
        <begin position="20"/>
        <end position="153"/>
    </location>
</feature>
<proteinExistence type="predicted"/>
<feature type="signal peptide" evidence="1">
    <location>
        <begin position="1"/>
        <end position="19"/>
    </location>
</feature>
<sequence>MKKIIASFLLLFSISTAFAQDSDTEIKQIQGYIQATSQNEWFDPINKNGTLANGTLYDLAYYILPDNKTFSIIYTVFDKYTLQKVFYYKENQLIACIIEETDANNANKLLHYADYFYKNGVLINAGDENKEFPATEAYLEGMEKLKEFNALNN</sequence>
<keyword evidence="1" id="KW-0732">Signal</keyword>
<organism evidence="2 3">
    <name type="scientific">Paenimyroides marinum</name>
    <dbReference type="NCBI Taxonomy" id="1159016"/>
    <lineage>
        <taxon>Bacteria</taxon>
        <taxon>Pseudomonadati</taxon>
        <taxon>Bacteroidota</taxon>
        <taxon>Flavobacteriia</taxon>
        <taxon>Flavobacteriales</taxon>
        <taxon>Flavobacteriaceae</taxon>
        <taxon>Paenimyroides</taxon>
    </lineage>
</organism>
<reference evidence="2 3" key="1">
    <citation type="submission" date="2016-10" db="EMBL/GenBank/DDBJ databases">
        <authorList>
            <person name="de Groot N.N."/>
        </authorList>
    </citation>
    <scope>NUCLEOTIDE SEQUENCE [LARGE SCALE GENOMIC DNA]</scope>
    <source>
        <strain evidence="2 3">CGMCC 1.10825</strain>
    </source>
</reference>
<evidence type="ECO:0000313" key="3">
    <source>
        <dbReference type="Proteomes" id="UP000199634"/>
    </source>
</evidence>
<evidence type="ECO:0000256" key="1">
    <source>
        <dbReference type="SAM" id="SignalP"/>
    </source>
</evidence>
<keyword evidence="3" id="KW-1185">Reference proteome</keyword>
<gene>
    <name evidence="2" type="ORF">SAMN02927937_00735</name>
</gene>
<dbReference type="STRING" id="1159016.SAMN02927937_00735"/>
<dbReference type="Proteomes" id="UP000199634">
    <property type="component" value="Unassembled WGS sequence"/>
</dbReference>
<evidence type="ECO:0000313" key="2">
    <source>
        <dbReference type="EMBL" id="SEH65917.1"/>
    </source>
</evidence>
<name>A0A1H6K322_9FLAO</name>
<dbReference type="AlphaFoldDB" id="A0A1H6K322"/>
<protein>
    <submittedName>
        <fullName evidence="2">Uncharacterized protein</fullName>
    </submittedName>
</protein>